<name>A0ABN2F7C8_9ACTN</name>
<evidence type="ECO:0000313" key="3">
    <source>
        <dbReference type="EMBL" id="GAA1633662.1"/>
    </source>
</evidence>
<protein>
    <submittedName>
        <fullName evidence="3">VOC family protein</fullName>
    </submittedName>
</protein>
<comment type="caution">
    <text evidence="3">The sequence shown here is derived from an EMBL/GenBank/DDBJ whole genome shotgun (WGS) entry which is preliminary data.</text>
</comment>
<evidence type="ECO:0000259" key="2">
    <source>
        <dbReference type="PROSITE" id="PS51819"/>
    </source>
</evidence>
<gene>
    <name evidence="3" type="ORF">GCM10009744_22760</name>
</gene>
<dbReference type="Gene3D" id="3.10.180.10">
    <property type="entry name" value="2,3-Dihydroxybiphenyl 1,2-Dioxygenase, domain 1"/>
    <property type="match status" value="1"/>
</dbReference>
<dbReference type="InterPro" id="IPR037523">
    <property type="entry name" value="VOC_core"/>
</dbReference>
<keyword evidence="4" id="KW-1185">Reference proteome</keyword>
<dbReference type="PROSITE" id="PS51819">
    <property type="entry name" value="VOC"/>
    <property type="match status" value="1"/>
</dbReference>
<evidence type="ECO:0000256" key="1">
    <source>
        <dbReference type="SAM" id="MobiDB-lite"/>
    </source>
</evidence>
<dbReference type="RefSeq" id="WP_344111027.1">
    <property type="nucleotide sequence ID" value="NZ_BAAANE010000004.1"/>
</dbReference>
<organism evidence="3 4">
    <name type="scientific">Kribbella alba</name>
    <dbReference type="NCBI Taxonomy" id="190197"/>
    <lineage>
        <taxon>Bacteria</taxon>
        <taxon>Bacillati</taxon>
        <taxon>Actinomycetota</taxon>
        <taxon>Actinomycetes</taxon>
        <taxon>Propionibacteriales</taxon>
        <taxon>Kribbellaceae</taxon>
        <taxon>Kribbella</taxon>
    </lineage>
</organism>
<dbReference type="EMBL" id="BAAANE010000004">
    <property type="protein sequence ID" value="GAA1633662.1"/>
    <property type="molecule type" value="Genomic_DNA"/>
</dbReference>
<reference evidence="3 4" key="1">
    <citation type="journal article" date="2019" name="Int. J. Syst. Evol. Microbiol.">
        <title>The Global Catalogue of Microorganisms (GCM) 10K type strain sequencing project: providing services to taxonomists for standard genome sequencing and annotation.</title>
        <authorList>
            <consortium name="The Broad Institute Genomics Platform"/>
            <consortium name="The Broad Institute Genome Sequencing Center for Infectious Disease"/>
            <person name="Wu L."/>
            <person name="Ma J."/>
        </authorList>
    </citation>
    <scope>NUCLEOTIDE SEQUENCE [LARGE SCALE GENOMIC DNA]</scope>
    <source>
        <strain evidence="3 4">JCM 14306</strain>
    </source>
</reference>
<dbReference type="InterPro" id="IPR029068">
    <property type="entry name" value="Glyas_Bleomycin-R_OHBP_Dase"/>
</dbReference>
<evidence type="ECO:0000313" key="4">
    <source>
        <dbReference type="Proteomes" id="UP001501319"/>
    </source>
</evidence>
<proteinExistence type="predicted"/>
<dbReference type="Proteomes" id="UP001501319">
    <property type="component" value="Unassembled WGS sequence"/>
</dbReference>
<dbReference type="SUPFAM" id="SSF54593">
    <property type="entry name" value="Glyoxalase/Bleomycin resistance protein/Dihydroxybiphenyl dioxygenase"/>
    <property type="match status" value="1"/>
</dbReference>
<feature type="region of interest" description="Disordered" evidence="1">
    <location>
        <begin position="86"/>
        <end position="115"/>
    </location>
</feature>
<sequence>MTIKAVLAVVPVADLDQAVEWYESFFGRPADTKPMDTLAEWHLSELGVVQVFQDPDRAGRTAVNFTVDELDAVLAELASKGITSTDPQVVSNGRQRLATTTDPDHNQLGLIESTS</sequence>
<dbReference type="CDD" id="cd06587">
    <property type="entry name" value="VOC"/>
    <property type="match status" value="1"/>
</dbReference>
<feature type="compositionally biased region" description="Polar residues" evidence="1">
    <location>
        <begin position="86"/>
        <end position="101"/>
    </location>
</feature>
<accession>A0ABN2F7C8</accession>
<feature type="domain" description="VOC" evidence="2">
    <location>
        <begin position="4"/>
        <end position="113"/>
    </location>
</feature>